<name>F3G0V5_PSESX</name>
<reference evidence="1 2" key="1">
    <citation type="journal article" date="2011" name="PLoS Pathog.">
        <title>Dynamic evolution of pathogenicity revealed by sequencing and comparative genomics of 19 Pseudomonas syringae isolates.</title>
        <authorList>
            <person name="Baltrus D.A."/>
            <person name="Nishimura M.T."/>
            <person name="Romanchuk A."/>
            <person name="Chang J.H."/>
            <person name="Mukhtar M.S."/>
            <person name="Cherkis K."/>
            <person name="Roach J."/>
            <person name="Grant S.R."/>
            <person name="Jones C.D."/>
            <person name="Dangl J.L."/>
        </authorList>
    </citation>
    <scope>NUCLEOTIDE SEQUENCE [LARGE SCALE GENOMIC DNA]</scope>
    <source>
        <strain evidence="2">M301072PT</strain>
    </source>
</reference>
<dbReference type="HOGENOM" id="CLU_3378908_0_0_6"/>
<accession>F3G0V5</accession>
<proteinExistence type="predicted"/>
<organism evidence="1 2">
    <name type="scientific">Pseudomonas syringae pv. japonica str. M301072</name>
    <dbReference type="NCBI Taxonomy" id="629262"/>
    <lineage>
        <taxon>Bacteria</taxon>
        <taxon>Pseudomonadati</taxon>
        <taxon>Pseudomonadota</taxon>
        <taxon>Gammaproteobacteria</taxon>
        <taxon>Pseudomonadales</taxon>
        <taxon>Pseudomonadaceae</taxon>
        <taxon>Pseudomonas</taxon>
        <taxon>Pseudomonas syringae</taxon>
    </lineage>
</organism>
<gene>
    <name evidence="1" type="ORF">PSYJA_46371</name>
</gene>
<protein>
    <submittedName>
        <fullName evidence="1">Uncharacterized protein</fullName>
    </submittedName>
</protein>
<evidence type="ECO:0000313" key="1">
    <source>
        <dbReference type="EMBL" id="EGH36097.1"/>
    </source>
</evidence>
<dbReference type="EMBL" id="AEAH01004433">
    <property type="protein sequence ID" value="EGH36097.1"/>
    <property type="molecule type" value="Genomic_DNA"/>
</dbReference>
<sequence length="34" mass="3714">MLVIFIITVPAIQHSVKIDLPKAAAQQALERVEA</sequence>
<feature type="non-terminal residue" evidence="1">
    <location>
        <position position="34"/>
    </location>
</feature>
<comment type="caution">
    <text evidence="1">The sequence shown here is derived from an EMBL/GenBank/DDBJ whole genome shotgun (WGS) entry which is preliminary data.</text>
</comment>
<evidence type="ECO:0000313" key="2">
    <source>
        <dbReference type="Proteomes" id="UP000004471"/>
    </source>
</evidence>
<dbReference type="Proteomes" id="UP000004471">
    <property type="component" value="Unassembled WGS sequence"/>
</dbReference>
<dbReference type="AlphaFoldDB" id="F3G0V5"/>